<protein>
    <submittedName>
        <fullName evidence="1">Uncharacterized protein</fullName>
    </submittedName>
</protein>
<dbReference type="EMBL" id="VUMV01000008">
    <property type="protein sequence ID" value="MST82777.1"/>
    <property type="molecule type" value="Genomic_DNA"/>
</dbReference>
<evidence type="ECO:0000313" key="1">
    <source>
        <dbReference type="EMBL" id="MST82777.1"/>
    </source>
</evidence>
<dbReference type="AlphaFoldDB" id="A0A7X2TNZ4"/>
<organism evidence="1 2">
    <name type="scientific">Bilifractor porci</name>
    <dbReference type="NCBI Taxonomy" id="2606636"/>
    <lineage>
        <taxon>Bacteria</taxon>
        <taxon>Bacillati</taxon>
        <taxon>Bacillota</taxon>
        <taxon>Clostridia</taxon>
        <taxon>Lachnospirales</taxon>
        <taxon>Lachnospiraceae</taxon>
        <taxon>Bilifractor</taxon>
    </lineage>
</organism>
<keyword evidence="2" id="KW-1185">Reference proteome</keyword>
<evidence type="ECO:0000313" key="2">
    <source>
        <dbReference type="Proteomes" id="UP000466864"/>
    </source>
</evidence>
<reference evidence="1 2" key="1">
    <citation type="submission" date="2019-08" db="EMBL/GenBank/DDBJ databases">
        <title>In-depth cultivation of the pig gut microbiome towards novel bacterial diversity and tailored functional studies.</title>
        <authorList>
            <person name="Wylensek D."/>
            <person name="Hitch T.C.A."/>
            <person name="Clavel T."/>
        </authorList>
    </citation>
    <scope>NUCLEOTIDE SEQUENCE [LARGE SCALE GENOMIC DNA]</scope>
    <source>
        <strain evidence="1 2">Oil+RF-744-WCA-WT-13</strain>
    </source>
</reference>
<proteinExistence type="predicted"/>
<gene>
    <name evidence="1" type="ORF">FYJ60_10675</name>
</gene>
<name>A0A7X2TNZ4_9FIRM</name>
<dbReference type="Proteomes" id="UP000466864">
    <property type="component" value="Unassembled WGS sequence"/>
</dbReference>
<comment type="caution">
    <text evidence="1">The sequence shown here is derived from an EMBL/GenBank/DDBJ whole genome shotgun (WGS) entry which is preliminary data.</text>
</comment>
<accession>A0A7X2TNZ4</accession>
<sequence length="87" mass="10175">MDHTDVHVWRLRAGRPDRPDGTIRPESLEWEDGQVWEITRTIHVAAPADHEFEGIRDTVLIGSAEKYIYRTGNRWYVEPVRMEVDSS</sequence>